<feature type="region of interest" description="Disordered" evidence="1">
    <location>
        <begin position="96"/>
        <end position="135"/>
    </location>
</feature>
<evidence type="ECO:0000313" key="2">
    <source>
        <dbReference type="EMBL" id="KAH9822839.1"/>
    </source>
</evidence>
<accession>A0A9W7SME0</accession>
<feature type="compositionally biased region" description="Basic residues" evidence="1">
    <location>
        <begin position="111"/>
        <end position="121"/>
    </location>
</feature>
<name>A0A9W7SME0_9PEZI</name>
<comment type="caution">
    <text evidence="2">The sequence shown here is derived from an EMBL/GenBank/DDBJ whole genome shotgun (WGS) entry which is preliminary data.</text>
</comment>
<gene>
    <name evidence="2" type="ORF">Tdes44962_MAKER04672</name>
</gene>
<reference evidence="2 3" key="2">
    <citation type="journal article" date="2021" name="Curr. Genet.">
        <title>Genetic response to nitrogen starvation in the aggressive Eucalyptus foliar pathogen Teratosphaeria destructans.</title>
        <authorList>
            <person name="Havenga M."/>
            <person name="Wingfield B.D."/>
            <person name="Wingfield M.J."/>
            <person name="Dreyer L.L."/>
            <person name="Roets F."/>
            <person name="Aylward J."/>
        </authorList>
    </citation>
    <scope>NUCLEOTIDE SEQUENCE [LARGE SCALE GENOMIC DNA]</scope>
    <source>
        <strain evidence="2">CMW44962</strain>
    </source>
</reference>
<organism evidence="2 3">
    <name type="scientific">Teratosphaeria destructans</name>
    <dbReference type="NCBI Taxonomy" id="418781"/>
    <lineage>
        <taxon>Eukaryota</taxon>
        <taxon>Fungi</taxon>
        <taxon>Dikarya</taxon>
        <taxon>Ascomycota</taxon>
        <taxon>Pezizomycotina</taxon>
        <taxon>Dothideomycetes</taxon>
        <taxon>Dothideomycetidae</taxon>
        <taxon>Mycosphaerellales</taxon>
        <taxon>Teratosphaeriaceae</taxon>
        <taxon>Teratosphaeria</taxon>
    </lineage>
</organism>
<proteinExistence type="predicted"/>
<dbReference type="AlphaFoldDB" id="A0A9W7SME0"/>
<keyword evidence="3" id="KW-1185">Reference proteome</keyword>
<dbReference type="EMBL" id="RIBY02002201">
    <property type="protein sequence ID" value="KAH9822839.1"/>
    <property type="molecule type" value="Genomic_DNA"/>
</dbReference>
<dbReference type="Proteomes" id="UP001138500">
    <property type="component" value="Unassembled WGS sequence"/>
</dbReference>
<sequence length="135" mass="15411">MGKLDKRHHIPEAVLVRKYLRALGSDYAGLRRLLDVPEHFTPTIIDGAFRTPLTLLRAIEHANRWSQSGVLPGATLWGETLEPVNLAKVWAEDGIWPSYPEDKSEKPVSKSSRRRGKRRQGAHQPQFRVGKRQRV</sequence>
<evidence type="ECO:0000313" key="3">
    <source>
        <dbReference type="Proteomes" id="UP001138500"/>
    </source>
</evidence>
<evidence type="ECO:0000256" key="1">
    <source>
        <dbReference type="SAM" id="MobiDB-lite"/>
    </source>
</evidence>
<protein>
    <submittedName>
        <fullName evidence="2">Uncharacterized protein</fullName>
    </submittedName>
</protein>
<reference evidence="2 3" key="1">
    <citation type="journal article" date="2018" name="IMA Fungus">
        <title>IMA Genome-F 10: Nine draft genome sequences of Claviceps purpurea s.lat., including C. arundinis, C. humidiphila, and C. cf. spartinae, pseudomolecules for the pitch canker pathogen Fusarium circinatum, draft genome of Davidsoniella eucalypti, Grosmannia galeiformis, Quambalaria eucalypti, and Teratosphaeria destructans.</title>
        <authorList>
            <person name="Wingfield B.D."/>
            <person name="Liu M."/>
            <person name="Nguyen H.D."/>
            <person name="Lane F.A."/>
            <person name="Morgan S.W."/>
            <person name="De Vos L."/>
            <person name="Wilken P.M."/>
            <person name="Duong T.A."/>
            <person name="Aylward J."/>
            <person name="Coetzee M.P."/>
            <person name="Dadej K."/>
            <person name="De Beer Z.W."/>
            <person name="Findlay W."/>
            <person name="Havenga M."/>
            <person name="Kolarik M."/>
            <person name="Menzies J.G."/>
            <person name="Naidoo K."/>
            <person name="Pochopski O."/>
            <person name="Shoukouhi P."/>
            <person name="Santana Q.C."/>
            <person name="Seifert K.A."/>
            <person name="Soal N."/>
            <person name="Steenkamp E.T."/>
            <person name="Tatham C.T."/>
            <person name="van der Nest M.A."/>
            <person name="Wingfield M.J."/>
        </authorList>
    </citation>
    <scope>NUCLEOTIDE SEQUENCE [LARGE SCALE GENOMIC DNA]</scope>
    <source>
        <strain evidence="2">CMW44962</strain>
    </source>
</reference>